<sequence length="99" mass="11287">MLADAKKQFANDSKRNPNIIFTIPACKIYWKQLVTVQINASRIRVQISILAKSTETPFPEQKCESKRKIVAFSNFMTMHETIFQTNDPQACEESHGAVI</sequence>
<evidence type="ECO:0000313" key="1">
    <source>
        <dbReference type="EMBL" id="CAI9958308.1"/>
    </source>
</evidence>
<evidence type="ECO:0000313" key="2">
    <source>
        <dbReference type="EMBL" id="CAL6045823.1"/>
    </source>
</evidence>
<reference evidence="1" key="1">
    <citation type="submission" date="2023-06" db="EMBL/GenBank/DDBJ databases">
        <authorList>
            <person name="Kurt Z."/>
        </authorList>
    </citation>
    <scope>NUCLEOTIDE SEQUENCE</scope>
</reference>
<gene>
    <name evidence="2" type="ORF">HINF_LOCUS41411</name>
    <name evidence="1" type="ORF">HINF_LOCUS45953</name>
</gene>
<comment type="caution">
    <text evidence="1">The sequence shown here is derived from an EMBL/GenBank/DDBJ whole genome shotgun (WGS) entry which is preliminary data.</text>
</comment>
<dbReference type="AlphaFoldDB" id="A0AA86QQT8"/>
<dbReference type="EMBL" id="CAXDID020000166">
    <property type="protein sequence ID" value="CAL6045823.1"/>
    <property type="molecule type" value="Genomic_DNA"/>
</dbReference>
<dbReference type="EMBL" id="CATOUU010000905">
    <property type="protein sequence ID" value="CAI9958308.1"/>
    <property type="molecule type" value="Genomic_DNA"/>
</dbReference>
<keyword evidence="3" id="KW-1185">Reference proteome</keyword>
<proteinExistence type="predicted"/>
<dbReference type="Proteomes" id="UP001642409">
    <property type="component" value="Unassembled WGS sequence"/>
</dbReference>
<protein>
    <submittedName>
        <fullName evidence="2">Hypothetical_protein</fullName>
    </submittedName>
</protein>
<evidence type="ECO:0000313" key="3">
    <source>
        <dbReference type="Proteomes" id="UP001642409"/>
    </source>
</evidence>
<organism evidence="1">
    <name type="scientific">Hexamita inflata</name>
    <dbReference type="NCBI Taxonomy" id="28002"/>
    <lineage>
        <taxon>Eukaryota</taxon>
        <taxon>Metamonada</taxon>
        <taxon>Diplomonadida</taxon>
        <taxon>Hexamitidae</taxon>
        <taxon>Hexamitinae</taxon>
        <taxon>Hexamita</taxon>
    </lineage>
</organism>
<reference evidence="2 3" key="2">
    <citation type="submission" date="2024-07" db="EMBL/GenBank/DDBJ databases">
        <authorList>
            <person name="Akdeniz Z."/>
        </authorList>
    </citation>
    <scope>NUCLEOTIDE SEQUENCE [LARGE SCALE GENOMIC DNA]</scope>
</reference>
<accession>A0AA86QQT8</accession>
<name>A0AA86QQT8_9EUKA</name>